<dbReference type="Proteomes" id="UP000823388">
    <property type="component" value="Chromosome 9N"/>
</dbReference>
<gene>
    <name evidence="2" type="ORF">PVAP13_9NG146100</name>
</gene>
<dbReference type="AlphaFoldDB" id="A0A8T0MMB2"/>
<evidence type="ECO:0000313" key="3">
    <source>
        <dbReference type="Proteomes" id="UP000823388"/>
    </source>
</evidence>
<organism evidence="2 3">
    <name type="scientific">Panicum virgatum</name>
    <name type="common">Blackwell switchgrass</name>
    <dbReference type="NCBI Taxonomy" id="38727"/>
    <lineage>
        <taxon>Eukaryota</taxon>
        <taxon>Viridiplantae</taxon>
        <taxon>Streptophyta</taxon>
        <taxon>Embryophyta</taxon>
        <taxon>Tracheophyta</taxon>
        <taxon>Spermatophyta</taxon>
        <taxon>Magnoliopsida</taxon>
        <taxon>Liliopsida</taxon>
        <taxon>Poales</taxon>
        <taxon>Poaceae</taxon>
        <taxon>PACMAD clade</taxon>
        <taxon>Panicoideae</taxon>
        <taxon>Panicodae</taxon>
        <taxon>Paniceae</taxon>
        <taxon>Panicinae</taxon>
        <taxon>Panicum</taxon>
        <taxon>Panicum sect. Hiantes</taxon>
    </lineage>
</organism>
<accession>A0A8T0MMB2</accession>
<comment type="caution">
    <text evidence="2">The sequence shown here is derived from an EMBL/GenBank/DDBJ whole genome shotgun (WGS) entry which is preliminary data.</text>
</comment>
<feature type="compositionally biased region" description="Low complexity" evidence="1">
    <location>
        <begin position="19"/>
        <end position="31"/>
    </location>
</feature>
<dbReference type="EMBL" id="CM029054">
    <property type="protein sequence ID" value="KAG2535926.1"/>
    <property type="molecule type" value="Genomic_DNA"/>
</dbReference>
<proteinExistence type="predicted"/>
<evidence type="ECO:0000313" key="2">
    <source>
        <dbReference type="EMBL" id="KAG2535926.1"/>
    </source>
</evidence>
<evidence type="ECO:0000256" key="1">
    <source>
        <dbReference type="SAM" id="MobiDB-lite"/>
    </source>
</evidence>
<protein>
    <submittedName>
        <fullName evidence="2">Uncharacterized protein</fullName>
    </submittedName>
</protein>
<feature type="region of interest" description="Disordered" evidence="1">
    <location>
        <begin position="98"/>
        <end position="134"/>
    </location>
</feature>
<sequence length="230" mass="23841">MARTGILSSVRGLWLAGSRLAPRTPTAAPARPRGRSESTGNPLDRARARRASALPTHTPGKADRTESIPPAGQRLPSLSMIDAAAAAAAERPEGITPVAGRFGVRRRRPEGSNPWAWGGKKKKIPGVGQGGGVARAGIGRRQLGHLRAQRGGGSRPYAPTAPSPSLPRRAPVAFAPCLSPSISCPPFPSSLGSLACPPSSSLLLCCDPFPEAGLVAWGVVSAGRDLPRRR</sequence>
<reference evidence="2" key="1">
    <citation type="submission" date="2020-05" db="EMBL/GenBank/DDBJ databases">
        <title>WGS assembly of Panicum virgatum.</title>
        <authorList>
            <person name="Lovell J.T."/>
            <person name="Jenkins J."/>
            <person name="Shu S."/>
            <person name="Juenger T.E."/>
            <person name="Schmutz J."/>
        </authorList>
    </citation>
    <scope>NUCLEOTIDE SEQUENCE</scope>
    <source>
        <strain evidence="2">AP13</strain>
    </source>
</reference>
<keyword evidence="3" id="KW-1185">Reference proteome</keyword>
<feature type="region of interest" description="Disordered" evidence="1">
    <location>
        <begin position="17"/>
        <end position="74"/>
    </location>
</feature>
<name>A0A8T0MMB2_PANVG</name>